<dbReference type="AlphaFoldDB" id="A0A4U6TJC5"/>
<reference evidence="2" key="1">
    <citation type="submission" date="2019-03" db="EMBL/GenBank/DDBJ databases">
        <title>WGS assembly of Setaria viridis.</title>
        <authorList>
            <person name="Huang P."/>
            <person name="Jenkins J."/>
            <person name="Grimwood J."/>
            <person name="Barry K."/>
            <person name="Healey A."/>
            <person name="Mamidi S."/>
            <person name="Sreedasyam A."/>
            <person name="Shu S."/>
            <person name="Feldman M."/>
            <person name="Wu J."/>
            <person name="Yu Y."/>
            <person name="Chen C."/>
            <person name="Johnson J."/>
            <person name="Rokhsar D."/>
            <person name="Baxter I."/>
            <person name="Schmutz J."/>
            <person name="Brutnell T."/>
            <person name="Kellogg E."/>
        </authorList>
    </citation>
    <scope>NUCLEOTIDE SEQUENCE [LARGE SCALE GENOMIC DNA]</scope>
</reference>
<name>A0A4U6TJC5_SETVI</name>
<evidence type="ECO:0000313" key="2">
    <source>
        <dbReference type="EMBL" id="TKV97446.1"/>
    </source>
</evidence>
<evidence type="ECO:0000313" key="3">
    <source>
        <dbReference type="Proteomes" id="UP000298652"/>
    </source>
</evidence>
<keyword evidence="3" id="KW-1185">Reference proteome</keyword>
<gene>
    <name evidence="2" type="ORF">SEVIR_9G495000v2</name>
</gene>
<feature type="compositionally biased region" description="Basic and acidic residues" evidence="1">
    <location>
        <begin position="94"/>
        <end position="103"/>
    </location>
</feature>
<proteinExistence type="predicted"/>
<feature type="region of interest" description="Disordered" evidence="1">
    <location>
        <begin position="59"/>
        <end position="103"/>
    </location>
</feature>
<protein>
    <submittedName>
        <fullName evidence="2">Uncharacterized protein</fullName>
    </submittedName>
</protein>
<dbReference type="EMBL" id="CM016560">
    <property type="protein sequence ID" value="TKV97446.1"/>
    <property type="molecule type" value="Genomic_DNA"/>
</dbReference>
<evidence type="ECO:0000256" key="1">
    <source>
        <dbReference type="SAM" id="MobiDB-lite"/>
    </source>
</evidence>
<sequence>MEGGLESERETTNRWRVAFVGPRGELFLLSFSCHGSGHLHPARLELAWAGVERGLGGATGGRGSMRGVVGPSSPRRAAAGRRPDAWAAMSAVKSGDRRSHRREEARRWALAEQSREGQLASRRSACSFSNPGIFRDSNPRGQTVGAFFFIGI</sequence>
<accession>A0A4U6TJC5</accession>
<organism evidence="2 3">
    <name type="scientific">Setaria viridis</name>
    <name type="common">Green bristlegrass</name>
    <name type="synonym">Setaria italica subsp. viridis</name>
    <dbReference type="NCBI Taxonomy" id="4556"/>
    <lineage>
        <taxon>Eukaryota</taxon>
        <taxon>Viridiplantae</taxon>
        <taxon>Streptophyta</taxon>
        <taxon>Embryophyta</taxon>
        <taxon>Tracheophyta</taxon>
        <taxon>Spermatophyta</taxon>
        <taxon>Magnoliopsida</taxon>
        <taxon>Liliopsida</taxon>
        <taxon>Poales</taxon>
        <taxon>Poaceae</taxon>
        <taxon>PACMAD clade</taxon>
        <taxon>Panicoideae</taxon>
        <taxon>Panicodae</taxon>
        <taxon>Paniceae</taxon>
        <taxon>Cenchrinae</taxon>
        <taxon>Setaria</taxon>
    </lineage>
</organism>
<dbReference type="Proteomes" id="UP000298652">
    <property type="component" value="Chromosome 9"/>
</dbReference>
<dbReference type="Gramene" id="TKV97446">
    <property type="protein sequence ID" value="TKV97446"/>
    <property type="gene ID" value="SEVIR_9G495000v2"/>
</dbReference>